<dbReference type="EMBL" id="BAABHQ010000016">
    <property type="protein sequence ID" value="GAA4888119.1"/>
    <property type="molecule type" value="Genomic_DNA"/>
</dbReference>
<dbReference type="SUPFAM" id="SSF53474">
    <property type="entry name" value="alpha/beta-Hydrolases"/>
    <property type="match status" value="1"/>
</dbReference>
<protein>
    <submittedName>
        <fullName evidence="2">Alpha/beta hydrolase</fullName>
    </submittedName>
</protein>
<sequence>MAITRQVDAGVLATAHLEDGPADGWPVVLVHGFPYDVHAYDEVVPHLTAQGARVVRPYLRGHGPTRFRSATTMRSGQQAALGSDLLALVDALELDAPVVGGYDWGGLSSCVVAALWPERVAGLVSLASYDVIDVAAQRAPADPALEHALWYQHLFQTERGRAGLAAHRRELCRMLWRQWSPRWSFDDALFDRTAVAFDNPDFVDVVVHAYRHALGNADGDPVHDALEARLAGRPPITVPAVTLDGASDTLKPGGTADHAAMFTARHEHRVVDAGHALPYEAPAAFADAVLTVRSWIAEAGGDRTHHT</sequence>
<comment type="caution">
    <text evidence="2">The sequence shown here is derived from an EMBL/GenBank/DDBJ whole genome shotgun (WGS) entry which is preliminary data.</text>
</comment>
<dbReference type="RefSeq" id="WP_274231581.1">
    <property type="nucleotide sequence ID" value="NZ_BAABHQ010000016.1"/>
</dbReference>
<name>A0ABP9EVJ8_9PSEU</name>
<keyword evidence="2" id="KW-0378">Hydrolase</keyword>
<dbReference type="InterPro" id="IPR000073">
    <property type="entry name" value="AB_hydrolase_1"/>
</dbReference>
<accession>A0ABP9EVJ8</accession>
<organism evidence="2 3">
    <name type="scientific">Actinomycetospora straminea</name>
    <dbReference type="NCBI Taxonomy" id="663607"/>
    <lineage>
        <taxon>Bacteria</taxon>
        <taxon>Bacillati</taxon>
        <taxon>Actinomycetota</taxon>
        <taxon>Actinomycetes</taxon>
        <taxon>Pseudonocardiales</taxon>
        <taxon>Pseudonocardiaceae</taxon>
        <taxon>Actinomycetospora</taxon>
    </lineage>
</organism>
<dbReference type="PANTHER" id="PTHR43798">
    <property type="entry name" value="MONOACYLGLYCEROL LIPASE"/>
    <property type="match status" value="1"/>
</dbReference>
<dbReference type="Proteomes" id="UP001500457">
    <property type="component" value="Unassembled WGS sequence"/>
</dbReference>
<dbReference type="PRINTS" id="PR00412">
    <property type="entry name" value="EPOXHYDRLASE"/>
</dbReference>
<dbReference type="PANTHER" id="PTHR43798:SF5">
    <property type="entry name" value="MONOACYLGLYCEROL LIPASE ABHD6"/>
    <property type="match status" value="1"/>
</dbReference>
<dbReference type="InterPro" id="IPR000639">
    <property type="entry name" value="Epox_hydrolase-like"/>
</dbReference>
<reference evidence="3" key="1">
    <citation type="journal article" date="2019" name="Int. J. Syst. Evol. Microbiol.">
        <title>The Global Catalogue of Microorganisms (GCM) 10K type strain sequencing project: providing services to taxonomists for standard genome sequencing and annotation.</title>
        <authorList>
            <consortium name="The Broad Institute Genomics Platform"/>
            <consortium name="The Broad Institute Genome Sequencing Center for Infectious Disease"/>
            <person name="Wu L."/>
            <person name="Ma J."/>
        </authorList>
    </citation>
    <scope>NUCLEOTIDE SEQUENCE [LARGE SCALE GENOMIC DNA]</scope>
    <source>
        <strain evidence="3">JCM 17983</strain>
    </source>
</reference>
<dbReference type="InterPro" id="IPR050266">
    <property type="entry name" value="AB_hydrolase_sf"/>
</dbReference>
<evidence type="ECO:0000259" key="1">
    <source>
        <dbReference type="Pfam" id="PF00561"/>
    </source>
</evidence>
<keyword evidence="3" id="KW-1185">Reference proteome</keyword>
<proteinExistence type="predicted"/>
<dbReference type="GO" id="GO:0016787">
    <property type="term" value="F:hydrolase activity"/>
    <property type="evidence" value="ECO:0007669"/>
    <property type="project" value="UniProtKB-KW"/>
</dbReference>
<gene>
    <name evidence="2" type="ORF">GCM10023203_46400</name>
</gene>
<feature type="domain" description="AB hydrolase-1" evidence="1">
    <location>
        <begin position="26"/>
        <end position="281"/>
    </location>
</feature>
<dbReference type="InterPro" id="IPR029058">
    <property type="entry name" value="AB_hydrolase_fold"/>
</dbReference>
<dbReference type="Gene3D" id="3.40.50.1820">
    <property type="entry name" value="alpha/beta hydrolase"/>
    <property type="match status" value="1"/>
</dbReference>
<evidence type="ECO:0000313" key="2">
    <source>
        <dbReference type="EMBL" id="GAA4888119.1"/>
    </source>
</evidence>
<dbReference type="Pfam" id="PF00561">
    <property type="entry name" value="Abhydrolase_1"/>
    <property type="match status" value="1"/>
</dbReference>
<evidence type="ECO:0000313" key="3">
    <source>
        <dbReference type="Proteomes" id="UP001500457"/>
    </source>
</evidence>